<dbReference type="Proteomes" id="UP000286415">
    <property type="component" value="Unassembled WGS sequence"/>
</dbReference>
<proteinExistence type="inferred from homology"/>
<dbReference type="STRING" id="79923.A0A3R7GRW8"/>
<evidence type="ECO:0000313" key="9">
    <source>
        <dbReference type="EMBL" id="KAG5450632.1"/>
    </source>
</evidence>
<dbReference type="CDD" id="cd02248">
    <property type="entry name" value="Peptidase_C1A"/>
    <property type="match status" value="2"/>
</dbReference>
<evidence type="ECO:0000256" key="1">
    <source>
        <dbReference type="ARBA" id="ARBA00008455"/>
    </source>
</evidence>
<evidence type="ECO:0000256" key="2">
    <source>
        <dbReference type="ARBA" id="ARBA00022670"/>
    </source>
</evidence>
<dbReference type="SMART" id="SM00645">
    <property type="entry name" value="Pept_C1"/>
    <property type="match status" value="2"/>
</dbReference>
<reference evidence="9 10" key="2">
    <citation type="journal article" date="2021" name="Genomics">
        <title>High-quality reference genome for Clonorchis sinensis.</title>
        <authorList>
            <person name="Young N.D."/>
            <person name="Stroehlein A.J."/>
            <person name="Kinkar L."/>
            <person name="Wang T."/>
            <person name="Sohn W.M."/>
            <person name="Chang B.C.H."/>
            <person name="Kaur P."/>
            <person name="Weisz D."/>
            <person name="Dudchenko O."/>
            <person name="Aiden E.L."/>
            <person name="Korhonen P.K."/>
            <person name="Gasser R.B."/>
        </authorList>
    </citation>
    <scope>NUCLEOTIDE SEQUENCE [LARGE SCALE GENOMIC DNA]</scope>
    <source>
        <strain evidence="9">Cs-k2</strain>
    </source>
</reference>
<dbReference type="SUPFAM" id="SSF54001">
    <property type="entry name" value="Cysteine proteinases"/>
    <property type="match status" value="2"/>
</dbReference>
<dbReference type="InterPro" id="IPR039417">
    <property type="entry name" value="Peptidase_C1A_papain-like"/>
</dbReference>
<dbReference type="InterPro" id="IPR000668">
    <property type="entry name" value="Peptidase_C1A_C"/>
</dbReference>
<feature type="domain" description="Peptidase C1A papain C-terminal" evidence="7">
    <location>
        <begin position="97"/>
        <end position="302"/>
    </location>
</feature>
<feature type="domain" description="Cathepsin propeptide inhibitor" evidence="8">
    <location>
        <begin position="340"/>
        <end position="396"/>
    </location>
</feature>
<gene>
    <name evidence="9" type="ORF">CSKR_100109</name>
</gene>
<dbReference type="Pfam" id="PF00112">
    <property type="entry name" value="Peptidase_C1"/>
    <property type="match status" value="2"/>
</dbReference>
<dbReference type="EMBL" id="NIRI02000042">
    <property type="protein sequence ID" value="KAG5450632.1"/>
    <property type="molecule type" value="Genomic_DNA"/>
</dbReference>
<dbReference type="PROSITE" id="PS00139">
    <property type="entry name" value="THIOL_PROTEASE_CYS"/>
    <property type="match status" value="2"/>
</dbReference>
<dbReference type="InterPro" id="IPR025661">
    <property type="entry name" value="Pept_asp_AS"/>
</dbReference>
<dbReference type="InterPro" id="IPR000169">
    <property type="entry name" value="Pept_cys_AS"/>
</dbReference>
<reference evidence="9 10" key="1">
    <citation type="journal article" date="2018" name="Biotechnol. Adv.">
        <title>Improved genomic resources and new bioinformatic workflow for the carcinogenic parasite Clonorchis sinensis: Biotechnological implications.</title>
        <authorList>
            <person name="Wang D."/>
            <person name="Korhonen P.K."/>
            <person name="Gasser R.B."/>
            <person name="Young N.D."/>
        </authorList>
    </citation>
    <scope>NUCLEOTIDE SEQUENCE [LARGE SCALE GENOMIC DNA]</scope>
    <source>
        <strain evidence="9">Cs-k2</strain>
    </source>
</reference>
<evidence type="ECO:0000256" key="3">
    <source>
        <dbReference type="ARBA" id="ARBA00022801"/>
    </source>
</evidence>
<organism evidence="9 10">
    <name type="scientific">Clonorchis sinensis</name>
    <name type="common">Chinese liver fluke</name>
    <dbReference type="NCBI Taxonomy" id="79923"/>
    <lineage>
        <taxon>Eukaryota</taxon>
        <taxon>Metazoa</taxon>
        <taxon>Spiralia</taxon>
        <taxon>Lophotrochozoa</taxon>
        <taxon>Platyhelminthes</taxon>
        <taxon>Trematoda</taxon>
        <taxon>Digenea</taxon>
        <taxon>Opisthorchiida</taxon>
        <taxon>Opisthorchiata</taxon>
        <taxon>Opisthorchiidae</taxon>
        <taxon>Clonorchis</taxon>
    </lineage>
</organism>
<name>A0A3R7GRW8_CLOSI</name>
<dbReference type="OrthoDB" id="387093at2759"/>
<dbReference type="InterPro" id="IPR013201">
    <property type="entry name" value="Prot_inhib_I29"/>
</dbReference>
<sequence>MQRVCLFYLLTHTLLYTGAYPSVRNGCSKLNNAYSVSRTQQNYVSYMRNSKGTTANPTGLMVSLSSEEFQETFLGLRLDEQYSKSQSYVKKKHSVSIPENYDWRPYGAVGPVLDQGHCGSCWAFSVIGNIEGQWFRKTGQLVSLSKQQLVDCDRSSRGCGGGYPPATYDSIRRIGGLEIELDYRYTGRDGVCHQNPRKFVAYVNSSVALTKDENTIAEWLSYHGPISMALNARLLQFYVSGIMHPPAAYCPVKDISHAVLSVGFGTKGNVPFWIVKNSWGTLWGEEGYFRIYRGDDMGALPISQPTNNSRLMPYHPLRDATSRVTSLAEYSRELRERQLYEEFKLNYGKVYENEDDKLRFAIFKNNLKRVQHCQKHDQGTAVYGITKFSDLTADEFRLRYLGARFDREPSRAGSMVVDDLGEIPERFDWRELGAVGPIQDQGDCGSCWAFSTIGNIEGQWFKKTGQLLTLSEQQLIDCDSVDDGCGGGYPPDTYGDIVKMGGLELNADYPYIAADGVCKMERSKFRAYVNKSLVLPTKEDHQAVWLSKNGPLSAGINADYLQFYIAGVMHPTHSECSPSGLNHAVLTVGFGSEHNIPYWIVRNSWGKNWGEKGYFRIYRGDGTCGINTVCSSAVVL</sequence>
<comment type="caution">
    <text evidence="9">The sequence shown here is derived from an EMBL/GenBank/DDBJ whole genome shotgun (WGS) entry which is preliminary data.</text>
</comment>
<keyword evidence="2" id="KW-0645">Protease</keyword>
<keyword evidence="5" id="KW-0865">Zymogen</keyword>
<keyword evidence="10" id="KW-1185">Reference proteome</keyword>
<keyword evidence="4" id="KW-0788">Thiol protease</keyword>
<dbReference type="GO" id="GO:0006508">
    <property type="term" value="P:proteolysis"/>
    <property type="evidence" value="ECO:0007669"/>
    <property type="project" value="UniProtKB-KW"/>
</dbReference>
<evidence type="ECO:0000256" key="5">
    <source>
        <dbReference type="ARBA" id="ARBA00023145"/>
    </source>
</evidence>
<dbReference type="InterPro" id="IPR025660">
    <property type="entry name" value="Pept_his_AS"/>
</dbReference>
<accession>A0A3R7GRW8</accession>
<dbReference type="FunFam" id="3.90.70.10:FF:000039">
    <property type="entry name" value="Cysteine proteinase 2, putative"/>
    <property type="match status" value="1"/>
</dbReference>
<keyword evidence="6" id="KW-1015">Disulfide bond</keyword>
<dbReference type="PANTHER" id="PTHR12411">
    <property type="entry name" value="CYSTEINE PROTEASE FAMILY C1-RELATED"/>
    <property type="match status" value="1"/>
</dbReference>
<dbReference type="Gene3D" id="3.90.70.10">
    <property type="entry name" value="Cysteine proteinases"/>
    <property type="match status" value="2"/>
</dbReference>
<dbReference type="InterPro" id="IPR038765">
    <property type="entry name" value="Papain-like_cys_pep_sf"/>
</dbReference>
<protein>
    <submittedName>
        <fullName evidence="9">Cathepsin L</fullName>
    </submittedName>
</protein>
<evidence type="ECO:0000256" key="4">
    <source>
        <dbReference type="ARBA" id="ARBA00022807"/>
    </source>
</evidence>
<dbReference type="PROSITE" id="PS00640">
    <property type="entry name" value="THIOL_PROTEASE_ASN"/>
    <property type="match status" value="2"/>
</dbReference>
<dbReference type="InParanoid" id="A0A3R7GRW8"/>
<dbReference type="Pfam" id="PF08246">
    <property type="entry name" value="Inhibitor_I29"/>
    <property type="match status" value="1"/>
</dbReference>
<evidence type="ECO:0000259" key="7">
    <source>
        <dbReference type="SMART" id="SM00645"/>
    </source>
</evidence>
<dbReference type="PRINTS" id="PR00705">
    <property type="entry name" value="PAPAIN"/>
</dbReference>
<dbReference type="GO" id="GO:0008234">
    <property type="term" value="F:cysteine-type peptidase activity"/>
    <property type="evidence" value="ECO:0007669"/>
    <property type="project" value="UniProtKB-KW"/>
</dbReference>
<dbReference type="Gene3D" id="1.10.287.2250">
    <property type="match status" value="1"/>
</dbReference>
<evidence type="ECO:0000259" key="8">
    <source>
        <dbReference type="SMART" id="SM00848"/>
    </source>
</evidence>
<keyword evidence="3" id="KW-0378">Hydrolase</keyword>
<dbReference type="SMART" id="SM00848">
    <property type="entry name" value="Inhibitor_I29"/>
    <property type="match status" value="1"/>
</dbReference>
<evidence type="ECO:0000256" key="6">
    <source>
        <dbReference type="ARBA" id="ARBA00023157"/>
    </source>
</evidence>
<feature type="domain" description="Peptidase C1A papain C-terminal" evidence="7">
    <location>
        <begin position="423"/>
        <end position="634"/>
    </location>
</feature>
<dbReference type="AlphaFoldDB" id="A0A3R7GRW8"/>
<evidence type="ECO:0000313" key="10">
    <source>
        <dbReference type="Proteomes" id="UP000286415"/>
    </source>
</evidence>
<dbReference type="InterPro" id="IPR013128">
    <property type="entry name" value="Peptidase_C1A"/>
</dbReference>
<dbReference type="PROSITE" id="PS00639">
    <property type="entry name" value="THIOL_PROTEASE_HIS"/>
    <property type="match status" value="1"/>
</dbReference>
<comment type="similarity">
    <text evidence="1">Belongs to the peptidase C1 family.</text>
</comment>